<dbReference type="HAMAP" id="MF_00741">
    <property type="entry name" value="AIRS"/>
    <property type="match status" value="1"/>
</dbReference>
<reference evidence="15" key="1">
    <citation type="journal article" date="2020" name="mSystems">
        <title>Genome- and Community-Level Interaction Insights into Carbon Utilization and Element Cycling Functions of Hydrothermarchaeota in Hydrothermal Sediment.</title>
        <authorList>
            <person name="Zhou Z."/>
            <person name="Liu Y."/>
            <person name="Xu W."/>
            <person name="Pan J."/>
            <person name="Luo Z.H."/>
            <person name="Li M."/>
        </authorList>
    </citation>
    <scope>NUCLEOTIDE SEQUENCE [LARGE SCALE GENOMIC DNA]</scope>
    <source>
        <strain evidence="15">HyVt-460</strain>
    </source>
</reference>
<dbReference type="GO" id="GO:0046084">
    <property type="term" value="P:adenine biosynthetic process"/>
    <property type="evidence" value="ECO:0007669"/>
    <property type="project" value="TreeGrafter"/>
</dbReference>
<dbReference type="Gene3D" id="3.30.1330.10">
    <property type="entry name" value="PurM-like, N-terminal domain"/>
    <property type="match status" value="1"/>
</dbReference>
<dbReference type="UniPathway" id="UPA00074">
    <property type="reaction ID" value="UER00129"/>
</dbReference>
<feature type="domain" description="PurM-like C-terminal" evidence="14">
    <location>
        <begin position="174"/>
        <end position="331"/>
    </location>
</feature>
<keyword evidence="7 12" id="KW-0067">ATP-binding</keyword>
<evidence type="ECO:0000256" key="10">
    <source>
        <dbReference type="ARBA" id="ARBA00033093"/>
    </source>
</evidence>
<dbReference type="InterPro" id="IPR036921">
    <property type="entry name" value="PurM-like_N_sf"/>
</dbReference>
<organism evidence="15">
    <name type="scientific">Caldithrix abyssi</name>
    <dbReference type="NCBI Taxonomy" id="187145"/>
    <lineage>
        <taxon>Bacteria</taxon>
        <taxon>Pseudomonadati</taxon>
        <taxon>Calditrichota</taxon>
        <taxon>Calditrichia</taxon>
        <taxon>Calditrichales</taxon>
        <taxon>Calditrichaceae</taxon>
        <taxon>Caldithrix</taxon>
    </lineage>
</organism>
<dbReference type="CDD" id="cd02196">
    <property type="entry name" value="PurM"/>
    <property type="match status" value="1"/>
</dbReference>
<evidence type="ECO:0000259" key="14">
    <source>
        <dbReference type="Pfam" id="PF02769"/>
    </source>
</evidence>
<comment type="similarity">
    <text evidence="2 12">Belongs to the AIR synthase family.</text>
</comment>
<evidence type="ECO:0000259" key="13">
    <source>
        <dbReference type="Pfam" id="PF00586"/>
    </source>
</evidence>
<dbReference type="PANTHER" id="PTHR10520:SF12">
    <property type="entry name" value="TRIFUNCTIONAL PURINE BIOSYNTHETIC PROTEIN ADENOSINE-3"/>
    <property type="match status" value="1"/>
</dbReference>
<evidence type="ECO:0000256" key="8">
    <source>
        <dbReference type="ARBA" id="ARBA00031908"/>
    </source>
</evidence>
<keyword evidence="5 12" id="KW-0436">Ligase</keyword>
<evidence type="ECO:0000256" key="9">
    <source>
        <dbReference type="ARBA" id="ARBA00032931"/>
    </source>
</evidence>
<comment type="subcellular location">
    <subcellularLocation>
        <location evidence="12">Cytoplasm</location>
    </subcellularLocation>
</comment>
<dbReference type="GO" id="GO:0004637">
    <property type="term" value="F:phosphoribosylamine-glycine ligase activity"/>
    <property type="evidence" value="ECO:0007669"/>
    <property type="project" value="TreeGrafter"/>
</dbReference>
<keyword evidence="6 12" id="KW-0547">Nucleotide-binding</keyword>
<evidence type="ECO:0000313" key="15">
    <source>
        <dbReference type="EMBL" id="HHM02641.1"/>
    </source>
</evidence>
<sequence>MKQHTYAGAGVDIEKGEKAVSNVREMIHSTFNPHVLSAVGGFGGLFELPVGYNKPVLVSSTDGVGTKLRVALLAGKHDTVGEDLVNHCVNDIAVTGARPLFFLDYYGTGRLDEEIFKAVISGFTRGCRNNGCALIGGETAEMPGIYHDKDYDLAGTIVGIVEKEDIVDTSRIEKGDLLLGIGSSGLHTNGYSLARSVLLEKYRIDQHVPELGLSLAEELLKVHRSYLDVILETRQVCKAYAHITGGGIAGNTGRLLPGHLKLRIDWHGWQRPPVFELIQKSGNVPEEDMRRSFNLGIGLVMIVAPEKAGALKTVLKDKSEPLIELGHVTGD</sequence>
<evidence type="ECO:0000256" key="12">
    <source>
        <dbReference type="HAMAP-Rule" id="MF_00741"/>
    </source>
</evidence>
<dbReference type="Pfam" id="PF00586">
    <property type="entry name" value="AIRS"/>
    <property type="match status" value="1"/>
</dbReference>
<evidence type="ECO:0000256" key="11">
    <source>
        <dbReference type="ARBA" id="ARBA00049057"/>
    </source>
</evidence>
<dbReference type="GO" id="GO:0006189">
    <property type="term" value="P:'de novo' IMP biosynthetic process"/>
    <property type="evidence" value="ECO:0007669"/>
    <property type="project" value="UniProtKB-UniRule"/>
</dbReference>
<evidence type="ECO:0000256" key="2">
    <source>
        <dbReference type="ARBA" id="ARBA00010280"/>
    </source>
</evidence>
<keyword evidence="12" id="KW-0658">Purine biosynthesis</keyword>
<evidence type="ECO:0000256" key="7">
    <source>
        <dbReference type="ARBA" id="ARBA00022840"/>
    </source>
</evidence>
<dbReference type="SUPFAM" id="SSF56042">
    <property type="entry name" value="PurM C-terminal domain-like"/>
    <property type="match status" value="1"/>
</dbReference>
<dbReference type="Gene3D" id="3.90.650.10">
    <property type="entry name" value="PurM-like C-terminal domain"/>
    <property type="match status" value="1"/>
</dbReference>
<dbReference type="SUPFAM" id="SSF55326">
    <property type="entry name" value="PurM N-terminal domain-like"/>
    <property type="match status" value="1"/>
</dbReference>
<evidence type="ECO:0000256" key="3">
    <source>
        <dbReference type="ARBA" id="ARBA00013047"/>
    </source>
</evidence>
<dbReference type="InterPro" id="IPR004733">
    <property type="entry name" value="PurM_cligase"/>
</dbReference>
<dbReference type="InterPro" id="IPR036676">
    <property type="entry name" value="PurM-like_C_sf"/>
</dbReference>
<proteinExistence type="inferred from homology"/>
<dbReference type="PANTHER" id="PTHR10520">
    <property type="entry name" value="TRIFUNCTIONAL PURINE BIOSYNTHETIC PROTEIN ADENOSINE-3-RELATED"/>
    <property type="match status" value="1"/>
</dbReference>
<dbReference type="EMBL" id="DRLI01000249">
    <property type="protein sequence ID" value="HHM02641.1"/>
    <property type="molecule type" value="Genomic_DNA"/>
</dbReference>
<dbReference type="EC" id="6.3.3.1" evidence="3 12"/>
<evidence type="ECO:0000256" key="1">
    <source>
        <dbReference type="ARBA" id="ARBA00004686"/>
    </source>
</evidence>
<evidence type="ECO:0000256" key="6">
    <source>
        <dbReference type="ARBA" id="ARBA00022741"/>
    </source>
</evidence>
<dbReference type="InterPro" id="IPR016188">
    <property type="entry name" value="PurM-like_N"/>
</dbReference>
<dbReference type="InterPro" id="IPR010918">
    <property type="entry name" value="PurM-like_C_dom"/>
</dbReference>
<comment type="pathway">
    <text evidence="1 12">Purine metabolism; IMP biosynthesis via de novo pathway; 5-amino-1-(5-phospho-D-ribosyl)imidazole from N(2)-formyl-N(1)-(5-phospho-D-ribosyl)glycinamide: step 2/2.</text>
</comment>
<dbReference type="GO" id="GO:0004641">
    <property type="term" value="F:phosphoribosylformylglycinamidine cyclo-ligase activity"/>
    <property type="evidence" value="ECO:0007669"/>
    <property type="project" value="UniProtKB-UniRule"/>
</dbReference>
<dbReference type="NCBIfam" id="TIGR00878">
    <property type="entry name" value="purM"/>
    <property type="match status" value="1"/>
</dbReference>
<dbReference type="AlphaFoldDB" id="A0A7V5RQ91"/>
<evidence type="ECO:0000256" key="4">
    <source>
        <dbReference type="ARBA" id="ARBA00020367"/>
    </source>
</evidence>
<keyword evidence="12" id="KW-0963">Cytoplasm</keyword>
<dbReference type="Pfam" id="PF02769">
    <property type="entry name" value="AIRS_C"/>
    <property type="match status" value="1"/>
</dbReference>
<feature type="domain" description="PurM-like N-terminal" evidence="13">
    <location>
        <begin position="56"/>
        <end position="161"/>
    </location>
</feature>
<dbReference type="GO" id="GO:0005524">
    <property type="term" value="F:ATP binding"/>
    <property type="evidence" value="ECO:0007669"/>
    <property type="project" value="UniProtKB-KW"/>
</dbReference>
<name>A0A7V5RQ91_CALAY</name>
<comment type="catalytic activity">
    <reaction evidence="11 12">
        <text>2-formamido-N(1)-(5-O-phospho-beta-D-ribosyl)acetamidine + ATP = 5-amino-1-(5-phospho-beta-D-ribosyl)imidazole + ADP + phosphate + H(+)</text>
        <dbReference type="Rhea" id="RHEA:23032"/>
        <dbReference type="ChEBI" id="CHEBI:15378"/>
        <dbReference type="ChEBI" id="CHEBI:30616"/>
        <dbReference type="ChEBI" id="CHEBI:43474"/>
        <dbReference type="ChEBI" id="CHEBI:137981"/>
        <dbReference type="ChEBI" id="CHEBI:147287"/>
        <dbReference type="ChEBI" id="CHEBI:456216"/>
        <dbReference type="EC" id="6.3.3.1"/>
    </reaction>
</comment>
<comment type="caution">
    <text evidence="15">The sequence shown here is derived from an EMBL/GenBank/DDBJ whole genome shotgun (WGS) entry which is preliminary data.</text>
</comment>
<dbReference type="Proteomes" id="UP000885771">
    <property type="component" value="Unassembled WGS sequence"/>
</dbReference>
<dbReference type="FunFam" id="3.30.1330.10:FF:000001">
    <property type="entry name" value="Phosphoribosylformylglycinamidine cyclo-ligase"/>
    <property type="match status" value="1"/>
</dbReference>
<evidence type="ECO:0000256" key="5">
    <source>
        <dbReference type="ARBA" id="ARBA00022598"/>
    </source>
</evidence>
<gene>
    <name evidence="12" type="primary">purM</name>
    <name evidence="15" type="ORF">ENJ15_06470</name>
</gene>
<dbReference type="GO" id="GO:0005829">
    <property type="term" value="C:cytosol"/>
    <property type="evidence" value="ECO:0007669"/>
    <property type="project" value="TreeGrafter"/>
</dbReference>
<accession>A0A7V5RQ91</accession>
<protein>
    <recommendedName>
        <fullName evidence="4 12">Phosphoribosylformylglycinamidine cyclo-ligase</fullName>
        <ecNumber evidence="3 12">6.3.3.1</ecNumber>
    </recommendedName>
    <alternativeName>
        <fullName evidence="9 12">AIR synthase</fullName>
    </alternativeName>
    <alternativeName>
        <fullName evidence="10 12">AIRS</fullName>
    </alternativeName>
    <alternativeName>
        <fullName evidence="8 12">Phosphoribosyl-aminoimidazole synthetase</fullName>
    </alternativeName>
</protein>